<evidence type="ECO:0000313" key="2">
    <source>
        <dbReference type="EMBL" id="MDT0331928.1"/>
    </source>
</evidence>
<name>A0ABU2MGU0_9ACTN</name>
<comment type="caution">
    <text evidence="2">The sequence shown here is derived from an EMBL/GenBank/DDBJ whole genome shotgun (WGS) entry which is preliminary data.</text>
</comment>
<keyword evidence="3" id="KW-1185">Reference proteome</keyword>
<evidence type="ECO:0000313" key="3">
    <source>
        <dbReference type="Proteomes" id="UP001183390"/>
    </source>
</evidence>
<feature type="region of interest" description="Disordered" evidence="1">
    <location>
        <begin position="1"/>
        <end position="23"/>
    </location>
</feature>
<proteinExistence type="predicted"/>
<dbReference type="GO" id="GO:0003677">
    <property type="term" value="F:DNA binding"/>
    <property type="evidence" value="ECO:0007669"/>
    <property type="project" value="UniProtKB-KW"/>
</dbReference>
<sequence length="136" mass="15190">MTSTGLTPPDPEQARKRRTHRALTRITERHATGEDRARWETHSRPMAPLDALRRVCDLAAGSAIPDEDRPGVDTEDLMAALTLLPLARAEFDQLELGLLQMAKGRDMTWQDIAFGLGLGSAQAARQRHDRLTRRTP</sequence>
<protein>
    <submittedName>
        <fullName evidence="2">DNA-binding protein</fullName>
    </submittedName>
</protein>
<reference evidence="3" key="1">
    <citation type="submission" date="2023-07" db="EMBL/GenBank/DDBJ databases">
        <title>30 novel species of actinomycetes from the DSMZ collection.</title>
        <authorList>
            <person name="Nouioui I."/>
        </authorList>
    </citation>
    <scope>NUCLEOTIDE SEQUENCE [LARGE SCALE GENOMIC DNA]</scope>
    <source>
        <strain evidence="3">DSM 44743</strain>
    </source>
</reference>
<dbReference type="Proteomes" id="UP001183390">
    <property type="component" value="Unassembled WGS sequence"/>
</dbReference>
<evidence type="ECO:0000256" key="1">
    <source>
        <dbReference type="SAM" id="MobiDB-lite"/>
    </source>
</evidence>
<organism evidence="2 3">
    <name type="scientific">Nocardiopsis lambiniae</name>
    <dbReference type="NCBI Taxonomy" id="3075539"/>
    <lineage>
        <taxon>Bacteria</taxon>
        <taxon>Bacillati</taxon>
        <taxon>Actinomycetota</taxon>
        <taxon>Actinomycetes</taxon>
        <taxon>Streptosporangiales</taxon>
        <taxon>Nocardiopsidaceae</taxon>
        <taxon>Nocardiopsis</taxon>
    </lineage>
</organism>
<keyword evidence="2" id="KW-0238">DNA-binding</keyword>
<accession>A0ABU2MGU0</accession>
<dbReference type="EMBL" id="JAVREP010000031">
    <property type="protein sequence ID" value="MDT0331928.1"/>
    <property type="molecule type" value="Genomic_DNA"/>
</dbReference>
<dbReference type="RefSeq" id="WP_311514375.1">
    <property type="nucleotide sequence ID" value="NZ_JAVREP010000031.1"/>
</dbReference>
<gene>
    <name evidence="2" type="ORF">RM479_26265</name>
</gene>